<keyword evidence="1" id="KW-0677">Repeat</keyword>
<dbReference type="FunFam" id="1.25.40.10:FF:002597">
    <property type="entry name" value="Pentatricopeptide repeat-containing protein At3g26630, chloroplastic"/>
    <property type="match status" value="1"/>
</dbReference>
<organism evidence="3 4">
    <name type="scientific">Vitis rotundifolia</name>
    <name type="common">Muscadine grape</name>
    <dbReference type="NCBI Taxonomy" id="103349"/>
    <lineage>
        <taxon>Eukaryota</taxon>
        <taxon>Viridiplantae</taxon>
        <taxon>Streptophyta</taxon>
        <taxon>Embryophyta</taxon>
        <taxon>Tracheophyta</taxon>
        <taxon>Spermatophyta</taxon>
        <taxon>Magnoliopsida</taxon>
        <taxon>eudicotyledons</taxon>
        <taxon>Gunneridae</taxon>
        <taxon>Pentapetalae</taxon>
        <taxon>rosids</taxon>
        <taxon>Vitales</taxon>
        <taxon>Vitaceae</taxon>
        <taxon>Viteae</taxon>
        <taxon>Vitis</taxon>
    </lineage>
</organism>
<dbReference type="AlphaFoldDB" id="A0AA39DF86"/>
<evidence type="ECO:0000313" key="3">
    <source>
        <dbReference type="EMBL" id="KAJ9681729.1"/>
    </source>
</evidence>
<dbReference type="InterPro" id="IPR002885">
    <property type="entry name" value="PPR_rpt"/>
</dbReference>
<feature type="repeat" description="PPR" evidence="2">
    <location>
        <begin position="202"/>
        <end position="236"/>
    </location>
</feature>
<proteinExistence type="predicted"/>
<dbReference type="PANTHER" id="PTHR47926">
    <property type="entry name" value="PENTATRICOPEPTIDE REPEAT-CONTAINING PROTEIN"/>
    <property type="match status" value="1"/>
</dbReference>
<dbReference type="InterPro" id="IPR011990">
    <property type="entry name" value="TPR-like_helical_dom_sf"/>
</dbReference>
<comment type="caution">
    <text evidence="3">The sequence shown here is derived from an EMBL/GenBank/DDBJ whole genome shotgun (WGS) entry which is preliminary data.</text>
</comment>
<feature type="repeat" description="PPR" evidence="2">
    <location>
        <begin position="304"/>
        <end position="338"/>
    </location>
</feature>
<keyword evidence="4" id="KW-1185">Reference proteome</keyword>
<dbReference type="InterPro" id="IPR046848">
    <property type="entry name" value="E_motif"/>
</dbReference>
<dbReference type="Proteomes" id="UP001168098">
    <property type="component" value="Unassembled WGS sequence"/>
</dbReference>
<evidence type="ECO:0000256" key="2">
    <source>
        <dbReference type="PROSITE-ProRule" id="PRU00708"/>
    </source>
</evidence>
<name>A0AA39DF86_VITRO</name>
<evidence type="ECO:0008006" key="5">
    <source>
        <dbReference type="Google" id="ProtNLM"/>
    </source>
</evidence>
<dbReference type="Pfam" id="PF01535">
    <property type="entry name" value="PPR"/>
    <property type="match status" value="5"/>
</dbReference>
<dbReference type="FunFam" id="1.25.40.10:FF:000735">
    <property type="entry name" value="Pentatricopeptide repeat-containing protein chloroplastic"/>
    <property type="match status" value="1"/>
</dbReference>
<gene>
    <name evidence="3" type="ORF">PVL29_017891</name>
</gene>
<evidence type="ECO:0000256" key="1">
    <source>
        <dbReference type="ARBA" id="ARBA00022737"/>
    </source>
</evidence>
<dbReference type="EMBL" id="JARBHA010000014">
    <property type="protein sequence ID" value="KAJ9681729.1"/>
    <property type="molecule type" value="Genomic_DNA"/>
</dbReference>
<evidence type="ECO:0000313" key="4">
    <source>
        <dbReference type="Proteomes" id="UP001168098"/>
    </source>
</evidence>
<dbReference type="InterPro" id="IPR046960">
    <property type="entry name" value="PPR_At4g14850-like_plant"/>
</dbReference>
<dbReference type="Gene3D" id="1.25.40.10">
    <property type="entry name" value="Tetratricopeptide repeat domain"/>
    <property type="match status" value="3"/>
</dbReference>
<accession>A0AA39DF86</accession>
<reference evidence="3 4" key="1">
    <citation type="journal article" date="2023" name="BMC Biotechnol.">
        <title>Vitis rotundifolia cv Carlos genome sequencing.</title>
        <authorList>
            <person name="Huff M."/>
            <person name="Hulse-Kemp A."/>
            <person name="Scheffler B."/>
            <person name="Youngblood R."/>
            <person name="Simpson S."/>
            <person name="Babiker E."/>
            <person name="Staton M."/>
        </authorList>
    </citation>
    <scope>NUCLEOTIDE SEQUENCE [LARGE SCALE GENOMIC DNA]</scope>
    <source>
        <tissue evidence="3">Leaf</tissue>
    </source>
</reference>
<dbReference type="FunFam" id="1.25.40.10:FF:000031">
    <property type="entry name" value="Pentatricopeptide repeat-containing protein mitochondrial"/>
    <property type="match status" value="1"/>
</dbReference>
<dbReference type="NCBIfam" id="TIGR00756">
    <property type="entry name" value="PPR"/>
    <property type="match status" value="5"/>
</dbReference>
<dbReference type="PANTHER" id="PTHR47926:SF537">
    <property type="entry name" value="PENTACOTRIPEPTIDE-REPEAT REGION OF PRORP DOMAIN-CONTAINING PROTEIN"/>
    <property type="match status" value="1"/>
</dbReference>
<feature type="repeat" description="PPR" evidence="2">
    <location>
        <begin position="441"/>
        <end position="475"/>
    </location>
</feature>
<feature type="repeat" description="PPR" evidence="2">
    <location>
        <begin position="171"/>
        <end position="201"/>
    </location>
</feature>
<dbReference type="GO" id="GO:0003723">
    <property type="term" value="F:RNA binding"/>
    <property type="evidence" value="ECO:0007669"/>
    <property type="project" value="InterPro"/>
</dbReference>
<protein>
    <recommendedName>
        <fullName evidence="5">Pentatricopeptide repeat-containing protein</fullName>
    </recommendedName>
</protein>
<dbReference type="GO" id="GO:0009451">
    <property type="term" value="P:RNA modification"/>
    <property type="evidence" value="ECO:0007669"/>
    <property type="project" value="InterPro"/>
</dbReference>
<dbReference type="PROSITE" id="PS51375">
    <property type="entry name" value="PPR"/>
    <property type="match status" value="4"/>
</dbReference>
<sequence length="518" mass="57820">MVFNFKNYVRSIQSVMQEAKRLHAHLITSGLHQQENHLRKLITLYTSSSSSSSSSLHHARLLFDAVHHPSTYLYNTMFRVYAASPTPLHALLLHRHMLRHGPPPDTYTFPFLLKACSALADLPKGQELHCQALKFGLGGHVFVENSLIHLYGSNSRMDSARRVFDGMGYRDIASWTTLLACYANSCSVEAARKVFDEMPERSVVSYSAMIAAYVRGNRFREALELFRELFSVKIEPSDSCVMSVLCACANLGALDVGRWVYSYVCQRKGDYVDSRIATALIDMFFKCGSIEHALLVFEGAKEKHVGEWTAMLSGLAMHGLGELLIEAFEKMVDSGVKPNGVTFIALLSGCSHSGLVNEGLYYFDRMESDFGVEPTVEHFGCVVDLLGRAGLIDQAMQLISEMPFEPNAAIWGALLNACRVYKNVEIGELAAQWLIKDEPWNGALYMTLLSLYREAGRWDEVEKVKLEMKDVGCRKGPGCSLIEVGGICYEFVVGDKSHPCAVEICLNLSKVIMEFKEQ</sequence>
<dbReference type="Pfam" id="PF13041">
    <property type="entry name" value="PPR_2"/>
    <property type="match status" value="1"/>
</dbReference>
<dbReference type="Pfam" id="PF20431">
    <property type="entry name" value="E_motif"/>
    <property type="match status" value="1"/>
</dbReference>